<dbReference type="EnsemblBacteria" id="AAO75156">
    <property type="protein sequence ID" value="AAO75156"/>
    <property type="gene ID" value="BT_0049"/>
</dbReference>
<dbReference type="NCBIfam" id="TIGR03728">
    <property type="entry name" value="glyco_access_1"/>
    <property type="match status" value="1"/>
</dbReference>
<feature type="domain" description="Glycosyltransferase GT-D fold" evidence="1">
    <location>
        <begin position="54"/>
        <end position="288"/>
    </location>
</feature>
<dbReference type="EMBL" id="AE015928">
    <property type="protein sequence ID" value="AAO75156.1"/>
    <property type="molecule type" value="Genomic_DNA"/>
</dbReference>
<name>Q8ABR1_BACTN</name>
<dbReference type="KEGG" id="bth:BT_0049"/>
<dbReference type="OrthoDB" id="796510at2"/>
<dbReference type="InterPro" id="IPR014869">
    <property type="entry name" value="GT-D"/>
</dbReference>
<dbReference type="RefSeq" id="WP_011107077.1">
    <property type="nucleotide sequence ID" value="NC_004663.1"/>
</dbReference>
<accession>Q8ABR1</accession>
<dbReference type="Proteomes" id="UP000001414">
    <property type="component" value="Chromosome"/>
</dbReference>
<proteinExistence type="predicted"/>
<dbReference type="STRING" id="226186.BT_0049"/>
<protein>
    <submittedName>
        <fullName evidence="2">Glycosyltransferase</fullName>
    </submittedName>
</protein>
<reference evidence="2 3" key="1">
    <citation type="journal article" date="2003" name="Science">
        <title>A genomic view of the human-Bacteroides thetaiotaomicron symbiosis.</title>
        <authorList>
            <person name="Xu J."/>
            <person name="Bjursell M.K."/>
            <person name="Himrod J."/>
            <person name="Deng S."/>
            <person name="Carmichael L.K."/>
            <person name="Chiang H.C."/>
            <person name="Hooper L.V."/>
            <person name="Gordon J.I."/>
        </authorList>
    </citation>
    <scope>NUCLEOTIDE SEQUENCE [LARGE SCALE GENOMIC DNA]</scope>
    <source>
        <strain evidence="3">ATCC 29148 / DSM 2079 / JCM 5827 / CCUG 10774 / NCTC 10582 / VPI-5482 / E50</strain>
    </source>
</reference>
<organism evidence="2 3">
    <name type="scientific">Bacteroides thetaiotaomicron (strain ATCC 29148 / DSM 2079 / JCM 5827 / CCUG 10774 / NCTC 10582 / VPI-5482 / E50)</name>
    <dbReference type="NCBI Taxonomy" id="226186"/>
    <lineage>
        <taxon>Bacteria</taxon>
        <taxon>Pseudomonadati</taxon>
        <taxon>Bacteroidota</taxon>
        <taxon>Bacteroidia</taxon>
        <taxon>Bacteroidales</taxon>
        <taxon>Bacteroidaceae</taxon>
        <taxon>Bacteroides</taxon>
    </lineage>
</organism>
<sequence length="311" mass="36288">MTSVLNSFWLGIKVPLRKAVYWLQYNLLKRKRNAFNILMAEETIDYIVKHECSVCRYGDGEIDMITCLKEGFDESRKSDFQTYDEKLAWRLKQILGNGSDEELNLIVCIPYVWKSHRSLSFTARRFIERSFVNNREMIFASIHPTRLYGDSYFTRFYIDARNKKKKGSYIQHCRQIWQGRDLCIIEGEQSRLGVGNDLFDNAQSIERILCPALDAFAKYDEIMKAACTVNKAKLVLIALGHTATVLAYDLAEVGYQAIDIGHIDIEYEWFLMRAPKKVPVPHKYVNEVPEGRQFSEERNKEYLSQIIYSVK</sequence>
<evidence type="ECO:0000259" key="1">
    <source>
        <dbReference type="Pfam" id="PF08759"/>
    </source>
</evidence>
<dbReference type="eggNOG" id="COG1442">
    <property type="taxonomic scope" value="Bacteria"/>
</dbReference>
<dbReference type="HOGENOM" id="CLU_057485_1_0_10"/>
<evidence type="ECO:0000313" key="3">
    <source>
        <dbReference type="Proteomes" id="UP000001414"/>
    </source>
</evidence>
<dbReference type="InParanoid" id="Q8ABR1"/>
<evidence type="ECO:0000313" key="2">
    <source>
        <dbReference type="EMBL" id="AAO75156.1"/>
    </source>
</evidence>
<dbReference type="DNASU" id="1074935"/>
<dbReference type="Pfam" id="PF08759">
    <property type="entry name" value="GT-D"/>
    <property type="match status" value="1"/>
</dbReference>
<dbReference type="GeneID" id="60926012"/>
<dbReference type="PATRIC" id="fig|226186.12.peg.47"/>
<gene>
    <name evidence="2" type="ordered locus">BT_0049</name>
</gene>
<keyword evidence="3" id="KW-1185">Reference proteome</keyword>
<dbReference type="AlphaFoldDB" id="Q8ABR1"/>
<reference evidence="2 3" key="2">
    <citation type="journal article" date="2009" name="Proc. Natl. Acad. Sci. U.S.A.">
        <title>Characterizing a model human gut microbiota composed of members of its two dominant bacterial phyla.</title>
        <authorList>
            <person name="Mahowald M.A."/>
            <person name="Rey F.E."/>
            <person name="Seedorf H."/>
            <person name="Turnbaugh P.J."/>
            <person name="Fulton R.S."/>
            <person name="Wollam A."/>
            <person name="Shah N."/>
            <person name="Wang C."/>
            <person name="Magrini V."/>
            <person name="Wilson R.K."/>
            <person name="Cantarel B.L."/>
            <person name="Coutinho P.M."/>
            <person name="Henrissat B."/>
            <person name="Crock L.W."/>
            <person name="Russell A."/>
            <person name="Verberkmoes N.C."/>
            <person name="Hettich R.L."/>
            <person name="Gordon J.I."/>
        </authorList>
    </citation>
    <scope>NUCLEOTIDE SEQUENCE [LARGE SCALE GENOMIC DNA]</scope>
    <source>
        <strain evidence="3">ATCC 29148 / DSM 2079 / JCM 5827 / CCUG 10774 / NCTC 10582 / VPI-5482 / E50</strain>
    </source>
</reference>
<dbReference type="PaxDb" id="226186-BT_0049"/>